<sequence>PLDKNLMGIALNQHSRQQKFKLMAYADNLTIGIASHAEWDIITKVFQKYEDASNAKIKSVLVSLTSNARHIEHQETKKFKILPDNESVKVLGFVLDSQSRISKNTWPEMILKIKNMLGKLSQCSLSIKRESPPRIYEEIITVSNIKD</sequence>
<keyword evidence="2" id="KW-1185">Reference proteome</keyword>
<dbReference type="Proteomes" id="UP000789920">
    <property type="component" value="Unassembled WGS sequence"/>
</dbReference>
<feature type="non-terminal residue" evidence="1">
    <location>
        <position position="147"/>
    </location>
</feature>
<protein>
    <submittedName>
        <fullName evidence="1">25745_t:CDS:1</fullName>
    </submittedName>
</protein>
<comment type="caution">
    <text evidence="1">The sequence shown here is derived from an EMBL/GenBank/DDBJ whole genome shotgun (WGS) entry which is preliminary data.</text>
</comment>
<accession>A0ACA9RIZ6</accession>
<dbReference type="EMBL" id="CAJVQC010056298">
    <property type="protein sequence ID" value="CAG8796275.1"/>
    <property type="molecule type" value="Genomic_DNA"/>
</dbReference>
<reference evidence="1" key="1">
    <citation type="submission" date="2021-06" db="EMBL/GenBank/DDBJ databases">
        <authorList>
            <person name="Kallberg Y."/>
            <person name="Tangrot J."/>
            <person name="Rosling A."/>
        </authorList>
    </citation>
    <scope>NUCLEOTIDE SEQUENCE</scope>
    <source>
        <strain evidence="1">MA461A</strain>
    </source>
</reference>
<organism evidence="1 2">
    <name type="scientific">Racocetra persica</name>
    <dbReference type="NCBI Taxonomy" id="160502"/>
    <lineage>
        <taxon>Eukaryota</taxon>
        <taxon>Fungi</taxon>
        <taxon>Fungi incertae sedis</taxon>
        <taxon>Mucoromycota</taxon>
        <taxon>Glomeromycotina</taxon>
        <taxon>Glomeromycetes</taxon>
        <taxon>Diversisporales</taxon>
        <taxon>Gigasporaceae</taxon>
        <taxon>Racocetra</taxon>
    </lineage>
</organism>
<evidence type="ECO:0000313" key="1">
    <source>
        <dbReference type="EMBL" id="CAG8796275.1"/>
    </source>
</evidence>
<feature type="non-terminal residue" evidence="1">
    <location>
        <position position="1"/>
    </location>
</feature>
<gene>
    <name evidence="1" type="ORF">RPERSI_LOCUS20122</name>
</gene>
<evidence type="ECO:0000313" key="2">
    <source>
        <dbReference type="Proteomes" id="UP000789920"/>
    </source>
</evidence>
<name>A0ACA9RIZ6_9GLOM</name>
<proteinExistence type="predicted"/>